<dbReference type="Proteomes" id="UP000683925">
    <property type="component" value="Unassembled WGS sequence"/>
</dbReference>
<dbReference type="EMBL" id="CAJJDP010000019">
    <property type="protein sequence ID" value="CAD8147301.1"/>
    <property type="molecule type" value="Genomic_DNA"/>
</dbReference>
<keyword evidence="1" id="KW-0547">Nucleotide-binding</keyword>
<dbReference type="GO" id="GO:0005524">
    <property type="term" value="F:ATP binding"/>
    <property type="evidence" value="ECO:0007669"/>
    <property type="project" value="UniProtKB-UniRule"/>
</dbReference>
<dbReference type="GO" id="GO:0005737">
    <property type="term" value="C:cytoplasm"/>
    <property type="evidence" value="ECO:0007669"/>
    <property type="project" value="TreeGrafter"/>
</dbReference>
<dbReference type="SMART" id="SM00220">
    <property type="entry name" value="S_TKc"/>
    <property type="match status" value="1"/>
</dbReference>
<protein>
    <recommendedName>
        <fullName evidence="2">Protein kinase domain-containing protein</fullName>
    </recommendedName>
</protein>
<dbReference type="AlphaFoldDB" id="A0A8S1T0C4"/>
<proteinExistence type="predicted"/>
<keyword evidence="1" id="KW-0067">ATP-binding</keyword>
<dbReference type="InterPro" id="IPR045269">
    <property type="entry name" value="Atg1-like"/>
</dbReference>
<dbReference type="GO" id="GO:0004674">
    <property type="term" value="F:protein serine/threonine kinase activity"/>
    <property type="evidence" value="ECO:0007669"/>
    <property type="project" value="InterPro"/>
</dbReference>
<dbReference type="InterPro" id="IPR017441">
    <property type="entry name" value="Protein_kinase_ATP_BS"/>
</dbReference>
<dbReference type="OMA" id="ITGNIHY"/>
<name>A0A8S1T0C4_PAROT</name>
<dbReference type="PROSITE" id="PS00107">
    <property type="entry name" value="PROTEIN_KINASE_ATP"/>
    <property type="match status" value="1"/>
</dbReference>
<sequence length="620" mass="72760">MPEYFEYFEQFWEFQMNLFLFLKFEYIWLLKDFNQYANRLGNQRPLLWLYDSNFIGYHENRNYNKFNAFCLLVLQNKNMIQSQPQQSQFQRRMQKIKGFLNSESNFSPVEESIERKTRTPLLTQQQMQSSDLSDHDTHSNNVENNQIGLKNNCFLDEYTLGEKLGEGTNGIVWLCWPKKDDQTKYAVKVIPTDDEEIISMVKQAFINSQLLKSPFIAKCYKLFIEQTKLYLLMEWVPCSNLETLLKQNQKLKEKHVQQIALTLLKAVKCLHKAGVCHRDIKPDNIQVCMDYKIKLIDFGVSRRFVTINQNTLRYNRNKMMTITGNIHYRAPEIYRDYGYDSQVDLWAIGVVIYQCLTGILPYSSEYTGDLIEILSQREPSLDPFHKQVFLDLPTSCRDFIKRLMMWNPLKRLNASEALRHIWVPSYTFPNKIKIVKDDIDVSKSSQNSDLYNKTLINSAMMLNQELANTLLKSRRFDAIQEEDTPKEMNKSLEVSINACSYNQDSLKQRLEQFKLLSSTQIHQRMGNKKETIKYINTITIFESENSISDFNSGMETSINVRNLQVQTSSKNVKDLFGLNLCESQVSLTQIEDIPENNNIQQLQSKQIDADLLQQLTQFEQ</sequence>
<comment type="caution">
    <text evidence="3">The sequence shown here is derived from an EMBL/GenBank/DDBJ whole genome shotgun (WGS) entry which is preliminary data.</text>
</comment>
<evidence type="ECO:0000313" key="3">
    <source>
        <dbReference type="EMBL" id="CAD8147301.1"/>
    </source>
</evidence>
<evidence type="ECO:0000256" key="1">
    <source>
        <dbReference type="PROSITE-ProRule" id="PRU10141"/>
    </source>
</evidence>
<dbReference type="PROSITE" id="PS50011">
    <property type="entry name" value="PROTEIN_KINASE_DOM"/>
    <property type="match status" value="1"/>
</dbReference>
<evidence type="ECO:0000313" key="4">
    <source>
        <dbReference type="Proteomes" id="UP000683925"/>
    </source>
</evidence>
<dbReference type="GO" id="GO:0010506">
    <property type="term" value="P:regulation of autophagy"/>
    <property type="evidence" value="ECO:0007669"/>
    <property type="project" value="InterPro"/>
</dbReference>
<organism evidence="3 4">
    <name type="scientific">Paramecium octaurelia</name>
    <dbReference type="NCBI Taxonomy" id="43137"/>
    <lineage>
        <taxon>Eukaryota</taxon>
        <taxon>Sar</taxon>
        <taxon>Alveolata</taxon>
        <taxon>Ciliophora</taxon>
        <taxon>Intramacronucleata</taxon>
        <taxon>Oligohymenophorea</taxon>
        <taxon>Peniculida</taxon>
        <taxon>Parameciidae</taxon>
        <taxon>Paramecium</taxon>
    </lineage>
</organism>
<accession>A0A8S1T0C4</accession>
<reference evidence="3" key="1">
    <citation type="submission" date="2021-01" db="EMBL/GenBank/DDBJ databases">
        <authorList>
            <consortium name="Genoscope - CEA"/>
            <person name="William W."/>
        </authorList>
    </citation>
    <scope>NUCLEOTIDE SEQUENCE</scope>
</reference>
<dbReference type="OrthoDB" id="6513151at2759"/>
<feature type="binding site" evidence="1">
    <location>
        <position position="188"/>
    </location>
    <ligand>
        <name>ATP</name>
        <dbReference type="ChEBI" id="CHEBI:30616"/>
    </ligand>
</feature>
<evidence type="ECO:0000259" key="2">
    <source>
        <dbReference type="PROSITE" id="PS50011"/>
    </source>
</evidence>
<gene>
    <name evidence="3" type="ORF">POCTA_138.1.T0190365</name>
</gene>
<dbReference type="InterPro" id="IPR000719">
    <property type="entry name" value="Prot_kinase_dom"/>
</dbReference>
<keyword evidence="4" id="KW-1185">Reference proteome</keyword>
<dbReference type="PANTHER" id="PTHR24348">
    <property type="entry name" value="SERINE/THREONINE-PROTEIN KINASE UNC-51-RELATED"/>
    <property type="match status" value="1"/>
</dbReference>
<dbReference type="Pfam" id="PF00069">
    <property type="entry name" value="Pkinase"/>
    <property type="match status" value="1"/>
</dbReference>
<feature type="domain" description="Protein kinase" evidence="2">
    <location>
        <begin position="158"/>
        <end position="423"/>
    </location>
</feature>